<organism evidence="3 4">
    <name type="scientific">Halogranum gelatinilyticum</name>
    <dbReference type="NCBI Taxonomy" id="660521"/>
    <lineage>
        <taxon>Archaea</taxon>
        <taxon>Methanobacteriati</taxon>
        <taxon>Methanobacteriota</taxon>
        <taxon>Stenosarchaea group</taxon>
        <taxon>Halobacteria</taxon>
        <taxon>Halobacteriales</taxon>
        <taxon>Haloferacaceae</taxon>
    </lineage>
</organism>
<feature type="transmembrane region" description="Helical" evidence="1">
    <location>
        <begin position="119"/>
        <end position="140"/>
    </location>
</feature>
<dbReference type="InterPro" id="IPR055737">
    <property type="entry name" value="DUF7313"/>
</dbReference>
<keyword evidence="1" id="KW-0472">Membrane</keyword>
<keyword evidence="1" id="KW-0812">Transmembrane</keyword>
<feature type="transmembrane region" description="Helical" evidence="1">
    <location>
        <begin position="82"/>
        <end position="98"/>
    </location>
</feature>
<dbReference type="AlphaFoldDB" id="A0A1G9QSA4"/>
<dbReference type="EMBL" id="FNHL01000001">
    <property type="protein sequence ID" value="SDM13457.1"/>
    <property type="molecule type" value="Genomic_DNA"/>
</dbReference>
<evidence type="ECO:0000256" key="1">
    <source>
        <dbReference type="SAM" id="Phobius"/>
    </source>
</evidence>
<dbReference type="STRING" id="660521.SAMN04487949_0986"/>
<keyword evidence="1" id="KW-1133">Transmembrane helix</keyword>
<dbReference type="OrthoDB" id="234683at2157"/>
<gene>
    <name evidence="3" type="ORF">SAMN04487949_0986</name>
</gene>
<feature type="transmembrane region" description="Helical" evidence="1">
    <location>
        <begin position="20"/>
        <end position="37"/>
    </location>
</feature>
<feature type="domain" description="DUF7313" evidence="2">
    <location>
        <begin position="2"/>
        <end position="147"/>
    </location>
</feature>
<dbReference type="Proteomes" id="UP000199451">
    <property type="component" value="Unassembled WGS sequence"/>
</dbReference>
<dbReference type="RefSeq" id="WP_089694635.1">
    <property type="nucleotide sequence ID" value="NZ_FNHL01000001.1"/>
</dbReference>
<proteinExistence type="predicted"/>
<evidence type="ECO:0000313" key="4">
    <source>
        <dbReference type="Proteomes" id="UP000199451"/>
    </source>
</evidence>
<name>A0A1G9QSA4_9EURY</name>
<protein>
    <recommendedName>
        <fullName evidence="2">DUF7313 domain-containing protein</fullName>
    </recommendedName>
</protein>
<feature type="transmembrane region" description="Helical" evidence="1">
    <location>
        <begin position="57"/>
        <end position="76"/>
    </location>
</feature>
<keyword evidence="4" id="KW-1185">Reference proteome</keyword>
<evidence type="ECO:0000259" key="2">
    <source>
        <dbReference type="Pfam" id="PF23995"/>
    </source>
</evidence>
<accession>A0A1G9QSA4</accession>
<sequence>MQPLQFLVPVDALAAFEGLLKYVILGLVLVNMVTRIVAHQKQKQQAASGDHEDVTRWLPHSVTTLLLVLASFAFLIVEPHGGMVMSVLVLGVFVADLFEFESRKVEVRNDMKFERPKAAITASLVVLLYAAYQSLFFLVADYWELIV</sequence>
<dbReference type="Pfam" id="PF23995">
    <property type="entry name" value="DUF7313"/>
    <property type="match status" value="1"/>
</dbReference>
<reference evidence="4" key="1">
    <citation type="submission" date="2016-10" db="EMBL/GenBank/DDBJ databases">
        <authorList>
            <person name="Varghese N."/>
            <person name="Submissions S."/>
        </authorList>
    </citation>
    <scope>NUCLEOTIDE SEQUENCE [LARGE SCALE GENOMIC DNA]</scope>
    <source>
        <strain evidence="4">CGMCC 1.10119</strain>
    </source>
</reference>
<evidence type="ECO:0000313" key="3">
    <source>
        <dbReference type="EMBL" id="SDM13457.1"/>
    </source>
</evidence>